<feature type="transmembrane region" description="Helical" evidence="6">
    <location>
        <begin position="411"/>
        <end position="432"/>
    </location>
</feature>
<keyword evidence="8" id="KW-1185">Reference proteome</keyword>
<protein>
    <recommendedName>
        <fullName evidence="9">Amino acid transporter</fullName>
    </recommendedName>
</protein>
<proteinExistence type="predicted"/>
<feature type="transmembrane region" description="Helical" evidence="6">
    <location>
        <begin position="523"/>
        <end position="543"/>
    </location>
</feature>
<evidence type="ECO:0000313" key="7">
    <source>
        <dbReference type="EMBL" id="CAG8960231.1"/>
    </source>
</evidence>
<keyword evidence="2" id="KW-0813">Transport</keyword>
<dbReference type="EMBL" id="CAJVRL010000097">
    <property type="protein sequence ID" value="CAG8960231.1"/>
    <property type="molecule type" value="Genomic_DNA"/>
</dbReference>
<reference evidence="7" key="1">
    <citation type="submission" date="2021-07" db="EMBL/GenBank/DDBJ databases">
        <authorList>
            <person name="Durling M."/>
        </authorList>
    </citation>
    <scope>NUCLEOTIDE SEQUENCE</scope>
</reference>
<evidence type="ECO:0000256" key="2">
    <source>
        <dbReference type="ARBA" id="ARBA00022448"/>
    </source>
</evidence>
<comment type="subcellular location">
    <subcellularLocation>
        <location evidence="1">Membrane</location>
        <topology evidence="1">Multi-pass membrane protein</topology>
    </subcellularLocation>
</comment>
<dbReference type="OrthoDB" id="4476201at2759"/>
<gene>
    <name evidence="7" type="ORF">HYFRA_00012750</name>
</gene>
<dbReference type="PANTHER" id="PTHR45649">
    <property type="entry name" value="AMINO-ACID PERMEASE BAT1"/>
    <property type="match status" value="1"/>
</dbReference>
<feature type="transmembrane region" description="Helical" evidence="6">
    <location>
        <begin position="192"/>
        <end position="217"/>
    </location>
</feature>
<feature type="transmembrane region" description="Helical" evidence="6">
    <location>
        <begin position="229"/>
        <end position="247"/>
    </location>
</feature>
<feature type="transmembrane region" description="Helical" evidence="6">
    <location>
        <begin position="453"/>
        <end position="473"/>
    </location>
</feature>
<name>A0A9N9PUG4_9HELO</name>
<dbReference type="PIRSF" id="PIRSF006060">
    <property type="entry name" value="AA_transporter"/>
    <property type="match status" value="1"/>
</dbReference>
<evidence type="ECO:0000256" key="6">
    <source>
        <dbReference type="SAM" id="Phobius"/>
    </source>
</evidence>
<evidence type="ECO:0000256" key="3">
    <source>
        <dbReference type="ARBA" id="ARBA00022692"/>
    </source>
</evidence>
<evidence type="ECO:0008006" key="9">
    <source>
        <dbReference type="Google" id="ProtNLM"/>
    </source>
</evidence>
<dbReference type="AlphaFoldDB" id="A0A9N9PUG4"/>
<feature type="transmembrane region" description="Helical" evidence="6">
    <location>
        <begin position="54"/>
        <end position="78"/>
    </location>
</feature>
<keyword evidence="3 6" id="KW-0812">Transmembrane</keyword>
<dbReference type="GO" id="GO:0016020">
    <property type="term" value="C:membrane"/>
    <property type="evidence" value="ECO:0007669"/>
    <property type="project" value="UniProtKB-SubCell"/>
</dbReference>
<keyword evidence="5 6" id="KW-0472">Membrane</keyword>
<dbReference type="Pfam" id="PF13520">
    <property type="entry name" value="AA_permease_2"/>
    <property type="match status" value="1"/>
</dbReference>
<sequence length="610" mass="66973">MATTVTHTIDEAKLHITSVFQQSSGDHAIIDHIADSDEEILVALGYKQEFKRDFSIWSSFSVSFACLGLLPSIASTLVYNLGYIGLSGSVWGWLVAALFIQCVALAMAELCSSMPTAGGLYYASSVLAPEGWWCFFFLEFGRIWGFFGYLSLGMGYHMTNSLIRLGASMFMGESFSYLYMVKELISPKITGWSNFLGLLTGPPSVNYTLSLMVLTGVQISDSSYTIQTWHVYLLFLSILILQGCIAMSNTKFLGRINMFGAIVNLVMVFVFIIWMPVGAINTPKTNSNREVWVDGFTNGTEWPDGFAFLMGFLSVIVSLIVLSLPRWTIAGFDAPFHLSEECSNANVAGPRAIVLTAQMGLYLGWAIILVIAYTAKDIGEIVAGPYGQPMGSLCLQVLGPKAGLAMFSLNMFAQFFTGQGILVSASRVTFAYSRDDALPFSRWLKQVNSRTKTPVNAVWFVLFISALLGLLGFASPVAIGAVFSIGAIAQYIAFIFPIALKLFVVGDRFRPGPWHLGRFSKPVGGIACAFVALMIPILCFPSVKGGDLDRLNMNYACLIYGGSMFLAMVWYAVDARKWFKGPRINVQHLMDNRAVEKRENGGLDGERKLE</sequence>
<evidence type="ECO:0000313" key="8">
    <source>
        <dbReference type="Proteomes" id="UP000696280"/>
    </source>
</evidence>
<feature type="transmembrane region" description="Helical" evidence="6">
    <location>
        <begin position="479"/>
        <end position="503"/>
    </location>
</feature>
<evidence type="ECO:0000256" key="1">
    <source>
        <dbReference type="ARBA" id="ARBA00004141"/>
    </source>
</evidence>
<evidence type="ECO:0000256" key="5">
    <source>
        <dbReference type="ARBA" id="ARBA00023136"/>
    </source>
</evidence>
<dbReference type="InterPro" id="IPR002293">
    <property type="entry name" value="AA/rel_permease1"/>
</dbReference>
<dbReference type="PANTHER" id="PTHR45649:SF29">
    <property type="entry name" value="AMINO ACID TRANSPORTER (EUROFUNG)"/>
    <property type="match status" value="1"/>
</dbReference>
<keyword evidence="4 6" id="KW-1133">Transmembrane helix</keyword>
<dbReference type="Proteomes" id="UP000696280">
    <property type="component" value="Unassembled WGS sequence"/>
</dbReference>
<dbReference type="GO" id="GO:0022857">
    <property type="term" value="F:transmembrane transporter activity"/>
    <property type="evidence" value="ECO:0007669"/>
    <property type="project" value="InterPro"/>
</dbReference>
<feature type="transmembrane region" description="Helical" evidence="6">
    <location>
        <begin position="162"/>
        <end position="180"/>
    </location>
</feature>
<organism evidence="7 8">
    <name type="scientific">Hymenoscyphus fraxineus</name>
    <dbReference type="NCBI Taxonomy" id="746836"/>
    <lineage>
        <taxon>Eukaryota</taxon>
        <taxon>Fungi</taxon>
        <taxon>Dikarya</taxon>
        <taxon>Ascomycota</taxon>
        <taxon>Pezizomycotina</taxon>
        <taxon>Leotiomycetes</taxon>
        <taxon>Helotiales</taxon>
        <taxon>Helotiaceae</taxon>
        <taxon>Hymenoscyphus</taxon>
    </lineage>
</organism>
<dbReference type="Gene3D" id="1.20.1740.10">
    <property type="entry name" value="Amino acid/polyamine transporter I"/>
    <property type="match status" value="1"/>
</dbReference>
<feature type="transmembrane region" description="Helical" evidence="6">
    <location>
        <begin position="353"/>
        <end position="375"/>
    </location>
</feature>
<evidence type="ECO:0000256" key="4">
    <source>
        <dbReference type="ARBA" id="ARBA00022989"/>
    </source>
</evidence>
<feature type="transmembrane region" description="Helical" evidence="6">
    <location>
        <begin position="90"/>
        <end position="111"/>
    </location>
</feature>
<accession>A0A9N9PUG4</accession>
<comment type="caution">
    <text evidence="7">The sequence shown here is derived from an EMBL/GenBank/DDBJ whole genome shotgun (WGS) entry which is preliminary data.</text>
</comment>
<feature type="transmembrane region" description="Helical" evidence="6">
    <location>
        <begin position="306"/>
        <end position="324"/>
    </location>
</feature>
<feature type="transmembrane region" description="Helical" evidence="6">
    <location>
        <begin position="259"/>
        <end position="277"/>
    </location>
</feature>
<feature type="transmembrane region" description="Helical" evidence="6">
    <location>
        <begin position="555"/>
        <end position="573"/>
    </location>
</feature>